<dbReference type="InterPro" id="IPR003661">
    <property type="entry name" value="HisK_dim/P_dom"/>
</dbReference>
<protein>
    <recommendedName>
        <fullName evidence="2">histidine kinase</fullName>
        <ecNumber evidence="2">2.7.13.3</ecNumber>
    </recommendedName>
</protein>
<keyword evidence="12" id="KW-1185">Reference proteome</keyword>
<dbReference type="FunFam" id="3.30.565.10:FF:000006">
    <property type="entry name" value="Sensor histidine kinase WalK"/>
    <property type="match status" value="1"/>
</dbReference>
<dbReference type="KEGG" id="pnl:PNK_0119"/>
<keyword evidence="8" id="KW-0812">Transmembrane</keyword>
<dbReference type="FunFam" id="1.10.287.130:FF:000001">
    <property type="entry name" value="Two-component sensor histidine kinase"/>
    <property type="match status" value="1"/>
</dbReference>
<comment type="catalytic activity">
    <reaction evidence="1">
        <text>ATP + protein L-histidine = ADP + protein N-phospho-L-histidine.</text>
        <dbReference type="EC" id="2.7.13.3"/>
    </reaction>
</comment>
<dbReference type="SMART" id="SM00091">
    <property type="entry name" value="PAS"/>
    <property type="match status" value="1"/>
</dbReference>
<dbReference type="EMBL" id="LN879502">
    <property type="protein sequence ID" value="CUI15757.1"/>
    <property type="molecule type" value="Genomic_DNA"/>
</dbReference>
<dbReference type="STRING" id="389348.PNK_0119"/>
<dbReference type="GO" id="GO:0004721">
    <property type="term" value="F:phosphoprotein phosphatase activity"/>
    <property type="evidence" value="ECO:0007669"/>
    <property type="project" value="TreeGrafter"/>
</dbReference>
<dbReference type="InParanoid" id="A0A0U5J9J9"/>
<evidence type="ECO:0000256" key="3">
    <source>
        <dbReference type="ARBA" id="ARBA00022553"/>
    </source>
</evidence>
<dbReference type="CDD" id="cd00130">
    <property type="entry name" value="PAS"/>
    <property type="match status" value="1"/>
</dbReference>
<keyword evidence="8" id="KW-1133">Transmembrane helix</keyword>
<keyword evidence="3" id="KW-0597">Phosphoprotein</keyword>
<dbReference type="GO" id="GO:0000155">
    <property type="term" value="F:phosphorelay sensor kinase activity"/>
    <property type="evidence" value="ECO:0007669"/>
    <property type="project" value="InterPro"/>
</dbReference>
<name>A0A0U5J9J9_9BACT</name>
<dbReference type="EC" id="2.7.13.3" evidence="2"/>
<keyword evidence="5 11" id="KW-0418">Kinase</keyword>
<feature type="domain" description="PAS" evidence="10">
    <location>
        <begin position="248"/>
        <end position="301"/>
    </location>
</feature>
<dbReference type="PROSITE" id="PS50109">
    <property type="entry name" value="HIS_KIN"/>
    <property type="match status" value="1"/>
</dbReference>
<evidence type="ECO:0000259" key="9">
    <source>
        <dbReference type="PROSITE" id="PS50109"/>
    </source>
</evidence>
<dbReference type="InterPro" id="IPR036890">
    <property type="entry name" value="HATPase_C_sf"/>
</dbReference>
<evidence type="ECO:0000256" key="6">
    <source>
        <dbReference type="ARBA" id="ARBA00023012"/>
    </source>
</evidence>
<evidence type="ECO:0000313" key="12">
    <source>
        <dbReference type="Proteomes" id="UP000069902"/>
    </source>
</evidence>
<evidence type="ECO:0000256" key="8">
    <source>
        <dbReference type="SAM" id="Phobius"/>
    </source>
</evidence>
<feature type="domain" description="Histidine kinase" evidence="9">
    <location>
        <begin position="368"/>
        <end position="583"/>
    </location>
</feature>
<dbReference type="InterPro" id="IPR036097">
    <property type="entry name" value="HisK_dim/P_sf"/>
</dbReference>
<dbReference type="AlphaFoldDB" id="A0A0U5J9J9"/>
<dbReference type="InterPro" id="IPR004358">
    <property type="entry name" value="Sig_transdc_His_kin-like_C"/>
</dbReference>
<dbReference type="Pfam" id="PF00512">
    <property type="entry name" value="HisKA"/>
    <property type="match status" value="1"/>
</dbReference>
<dbReference type="RefSeq" id="WP_059059632.1">
    <property type="nucleotide sequence ID" value="NZ_LN879502.1"/>
</dbReference>
<dbReference type="Gene3D" id="3.30.565.10">
    <property type="entry name" value="Histidine kinase-like ATPase, C-terminal domain"/>
    <property type="match status" value="1"/>
</dbReference>
<keyword evidence="7 8" id="KW-0472">Membrane</keyword>
<reference evidence="12" key="1">
    <citation type="submission" date="2015-09" db="EMBL/GenBank/DDBJ databases">
        <authorList>
            <person name="Bertelli C."/>
        </authorList>
    </citation>
    <scope>NUCLEOTIDE SEQUENCE [LARGE SCALE GENOMIC DNA]</scope>
    <source>
        <strain evidence="12">KNic</strain>
    </source>
</reference>
<dbReference type="FunCoup" id="A0A0U5J9J9">
    <property type="interactions" value="407"/>
</dbReference>
<dbReference type="CDD" id="cd00082">
    <property type="entry name" value="HisKA"/>
    <property type="match status" value="1"/>
</dbReference>
<dbReference type="Pfam" id="PF02518">
    <property type="entry name" value="HATPase_c"/>
    <property type="match status" value="1"/>
</dbReference>
<dbReference type="InterPro" id="IPR003594">
    <property type="entry name" value="HATPase_dom"/>
</dbReference>
<dbReference type="GO" id="GO:0016036">
    <property type="term" value="P:cellular response to phosphate starvation"/>
    <property type="evidence" value="ECO:0007669"/>
    <property type="project" value="TreeGrafter"/>
</dbReference>
<dbReference type="Gene3D" id="3.30.450.20">
    <property type="entry name" value="PAS domain"/>
    <property type="match status" value="1"/>
</dbReference>
<dbReference type="PANTHER" id="PTHR45453:SF1">
    <property type="entry name" value="PHOSPHATE REGULON SENSOR PROTEIN PHOR"/>
    <property type="match status" value="1"/>
</dbReference>
<evidence type="ECO:0000256" key="1">
    <source>
        <dbReference type="ARBA" id="ARBA00000085"/>
    </source>
</evidence>
<evidence type="ECO:0000256" key="4">
    <source>
        <dbReference type="ARBA" id="ARBA00022679"/>
    </source>
</evidence>
<evidence type="ECO:0000256" key="2">
    <source>
        <dbReference type="ARBA" id="ARBA00012438"/>
    </source>
</evidence>
<dbReference type="SMART" id="SM00387">
    <property type="entry name" value="HATPase_c"/>
    <property type="match status" value="1"/>
</dbReference>
<evidence type="ECO:0000256" key="7">
    <source>
        <dbReference type="ARBA" id="ARBA00023136"/>
    </source>
</evidence>
<dbReference type="PRINTS" id="PR00344">
    <property type="entry name" value="BCTRLSENSOR"/>
</dbReference>
<keyword evidence="4" id="KW-0808">Transferase</keyword>
<feature type="transmembrane region" description="Helical" evidence="8">
    <location>
        <begin position="164"/>
        <end position="185"/>
    </location>
</feature>
<dbReference type="PANTHER" id="PTHR45453">
    <property type="entry name" value="PHOSPHATE REGULON SENSOR PROTEIN PHOR"/>
    <property type="match status" value="1"/>
</dbReference>
<dbReference type="InterPro" id="IPR013767">
    <property type="entry name" value="PAS_fold"/>
</dbReference>
<dbReference type="InterPro" id="IPR050351">
    <property type="entry name" value="BphY/WalK/GraS-like"/>
</dbReference>
<dbReference type="Gene3D" id="1.10.287.130">
    <property type="match status" value="1"/>
</dbReference>
<dbReference type="PATRIC" id="fig|389348.3.peg.139"/>
<dbReference type="InterPro" id="IPR035965">
    <property type="entry name" value="PAS-like_dom_sf"/>
</dbReference>
<dbReference type="SUPFAM" id="SSF55785">
    <property type="entry name" value="PYP-like sensor domain (PAS domain)"/>
    <property type="match status" value="1"/>
</dbReference>
<accession>A0A0U5J9J9</accession>
<dbReference type="GO" id="GO:0005886">
    <property type="term" value="C:plasma membrane"/>
    <property type="evidence" value="ECO:0007669"/>
    <property type="project" value="TreeGrafter"/>
</dbReference>
<organism evidence="11 12">
    <name type="scientific">Candidatus Protochlamydia naegleriophila</name>
    <dbReference type="NCBI Taxonomy" id="389348"/>
    <lineage>
        <taxon>Bacteria</taxon>
        <taxon>Pseudomonadati</taxon>
        <taxon>Chlamydiota</taxon>
        <taxon>Chlamydiia</taxon>
        <taxon>Parachlamydiales</taxon>
        <taxon>Parachlamydiaceae</taxon>
        <taxon>Candidatus Protochlamydia</taxon>
    </lineage>
</organism>
<evidence type="ECO:0000256" key="5">
    <source>
        <dbReference type="ARBA" id="ARBA00022777"/>
    </source>
</evidence>
<keyword evidence="6" id="KW-0902">Two-component regulatory system</keyword>
<proteinExistence type="predicted"/>
<dbReference type="InterPro" id="IPR000014">
    <property type="entry name" value="PAS"/>
</dbReference>
<dbReference type="SUPFAM" id="SSF47384">
    <property type="entry name" value="Homodimeric domain of signal transducing histidine kinase"/>
    <property type="match status" value="1"/>
</dbReference>
<sequence>MFSFRQKIFISYAVVFCIFLVLLFPFVSHWVHQIVVKGMENRAAEIIANIKEAPNNESLVRRLKDQKSVTFFRISVISNERKLLYDSHVKRLLGPKFSQDFIVDHPEVMQAFHEGVGFHEEYSNIMHQKFSYLAKSFDFHGKTYILRTAFPHEYVNELTRDFEIGFLGFASAILLLFSVMTWIAIHHLTKPIQKIIKAVRPYQAGSQQILPAIDTSELNPRDDFAKLALTLNSLSANIQNHIDLITRARNEKEAILESLVEGVIAVDVDMTMAYANRMAIKLIGQGHAQLIGKEFSILNQDKCNDLLRRCQDENKPLTDTLELYIEGKKTYLDIVAAPKKDNGGAILVMQDKTAHYKIFEMRRDFIANASHELKTPITVIRGFAEALHDNPGLPQETQIEVTAKIVRNCNRMTALIKDLLTLADIENIPASRLTNCDLLALSQRCESMLYEVFPDAVVKIDQKQEVVKLIADEDLLELAIMNLIENAAKYSARPANITVTLHDKADQVVVEIADKGMGIPLADQEHIFDRFYTVDKAHSQKMGGSGLGLSIVKTIVEKHFGTITLASELGKGSTFTIVLPKQKVDELFE</sequence>
<evidence type="ECO:0000313" key="11">
    <source>
        <dbReference type="EMBL" id="CUI15757.1"/>
    </source>
</evidence>
<dbReference type="CDD" id="cd00075">
    <property type="entry name" value="HATPase"/>
    <property type="match status" value="1"/>
</dbReference>
<dbReference type="SUPFAM" id="SSF55874">
    <property type="entry name" value="ATPase domain of HSP90 chaperone/DNA topoisomerase II/histidine kinase"/>
    <property type="match status" value="1"/>
</dbReference>
<dbReference type="InterPro" id="IPR005467">
    <property type="entry name" value="His_kinase_dom"/>
</dbReference>
<dbReference type="GO" id="GO:0006355">
    <property type="term" value="P:regulation of DNA-templated transcription"/>
    <property type="evidence" value="ECO:0007669"/>
    <property type="project" value="InterPro"/>
</dbReference>
<evidence type="ECO:0000259" key="10">
    <source>
        <dbReference type="PROSITE" id="PS50112"/>
    </source>
</evidence>
<dbReference type="Proteomes" id="UP000069902">
    <property type="component" value="Chromosome cPNK"/>
</dbReference>
<gene>
    <name evidence="11" type="primary">phoR</name>
    <name evidence="11" type="ORF">PNK_0119</name>
</gene>
<dbReference type="SMART" id="SM00388">
    <property type="entry name" value="HisKA"/>
    <property type="match status" value="1"/>
</dbReference>
<feature type="transmembrane region" description="Helical" evidence="8">
    <location>
        <begin position="12"/>
        <end position="31"/>
    </location>
</feature>
<dbReference type="Pfam" id="PF00989">
    <property type="entry name" value="PAS"/>
    <property type="match status" value="1"/>
</dbReference>
<dbReference type="PROSITE" id="PS50112">
    <property type="entry name" value="PAS"/>
    <property type="match status" value="1"/>
</dbReference>